<evidence type="ECO:0000259" key="1">
    <source>
        <dbReference type="PROSITE" id="PS50851"/>
    </source>
</evidence>
<dbReference type="PANTHER" id="PTHR22617:SF23">
    <property type="entry name" value="CHEMOTAXIS PROTEIN CHEW"/>
    <property type="match status" value="1"/>
</dbReference>
<gene>
    <name evidence="2" type="ORF">EV215_1820</name>
</gene>
<keyword evidence="3" id="KW-1185">Reference proteome</keyword>
<accession>A0AA46I5H5</accession>
<dbReference type="Pfam" id="PF01584">
    <property type="entry name" value="CheW"/>
    <property type="match status" value="1"/>
</dbReference>
<dbReference type="SMART" id="SM00260">
    <property type="entry name" value="CheW"/>
    <property type="match status" value="1"/>
</dbReference>
<dbReference type="Gene3D" id="2.30.30.40">
    <property type="entry name" value="SH3 Domains"/>
    <property type="match status" value="1"/>
</dbReference>
<dbReference type="EMBL" id="SOBG01000008">
    <property type="protein sequence ID" value="TDT68099.1"/>
    <property type="molecule type" value="Genomic_DNA"/>
</dbReference>
<dbReference type="GO" id="GO:0005829">
    <property type="term" value="C:cytosol"/>
    <property type="evidence" value="ECO:0007669"/>
    <property type="project" value="TreeGrafter"/>
</dbReference>
<name>A0AA46I5H5_9FUSO</name>
<dbReference type="PROSITE" id="PS50851">
    <property type="entry name" value="CHEW"/>
    <property type="match status" value="1"/>
</dbReference>
<proteinExistence type="predicted"/>
<dbReference type="SUPFAM" id="SSF50341">
    <property type="entry name" value="CheW-like"/>
    <property type="match status" value="1"/>
</dbReference>
<dbReference type="GO" id="GO:0007165">
    <property type="term" value="P:signal transduction"/>
    <property type="evidence" value="ECO:0007669"/>
    <property type="project" value="InterPro"/>
</dbReference>
<dbReference type="InterPro" id="IPR036061">
    <property type="entry name" value="CheW-like_dom_sf"/>
</dbReference>
<dbReference type="InterPro" id="IPR039315">
    <property type="entry name" value="CheW"/>
</dbReference>
<dbReference type="InterPro" id="IPR002545">
    <property type="entry name" value="CheW-lke_dom"/>
</dbReference>
<dbReference type="Gene3D" id="2.40.50.180">
    <property type="entry name" value="CheA-289, Domain 4"/>
    <property type="match status" value="1"/>
</dbReference>
<dbReference type="RefSeq" id="WP_166667393.1">
    <property type="nucleotide sequence ID" value="NZ_SOBG01000008.1"/>
</dbReference>
<protein>
    <submittedName>
        <fullName evidence="2">Purine-binding chemotaxis protein CheW</fullName>
    </submittedName>
</protein>
<dbReference type="GO" id="GO:0006935">
    <property type="term" value="P:chemotaxis"/>
    <property type="evidence" value="ECO:0007669"/>
    <property type="project" value="InterPro"/>
</dbReference>
<evidence type="ECO:0000313" key="3">
    <source>
        <dbReference type="Proteomes" id="UP000294678"/>
    </source>
</evidence>
<dbReference type="AlphaFoldDB" id="A0AA46I5H5"/>
<comment type="caution">
    <text evidence="2">The sequence shown here is derived from an EMBL/GenBank/DDBJ whole genome shotgun (WGS) entry which is preliminary data.</text>
</comment>
<feature type="domain" description="CheW-like" evidence="1">
    <location>
        <begin position="17"/>
        <end position="153"/>
    </location>
</feature>
<reference evidence="2 3" key="1">
    <citation type="submission" date="2019-03" db="EMBL/GenBank/DDBJ databases">
        <title>Genomic Encyclopedia of Type Strains, Phase IV (KMG-IV): sequencing the most valuable type-strain genomes for metagenomic binning, comparative biology and taxonomic classification.</title>
        <authorList>
            <person name="Goeker M."/>
        </authorList>
    </citation>
    <scope>NUCLEOTIDE SEQUENCE [LARGE SCALE GENOMIC DNA]</scope>
    <source>
        <strain evidence="2 3">DSM 100055</strain>
    </source>
</reference>
<sequence>MSNDINYEEMLKFSKSGEEFILFRLGEEKFLIHINHIQEIIINLKLKKIEELPEYILGIINLKGEIVPVFNIKKKLDVKNIEEKKKHKIYIIISNKKKNFALIVDEIYDTLIIEKEKIIKFCKINPYINAKVQIEETKEISIVNVDKIFETIK</sequence>
<evidence type="ECO:0000313" key="2">
    <source>
        <dbReference type="EMBL" id="TDT68099.1"/>
    </source>
</evidence>
<dbReference type="Proteomes" id="UP000294678">
    <property type="component" value="Unassembled WGS sequence"/>
</dbReference>
<dbReference type="PANTHER" id="PTHR22617">
    <property type="entry name" value="CHEMOTAXIS SENSOR HISTIDINE KINASE-RELATED"/>
    <property type="match status" value="1"/>
</dbReference>
<organism evidence="2 3">
    <name type="scientific">Hypnocyclicus thermotrophus</name>
    <dbReference type="NCBI Taxonomy" id="1627895"/>
    <lineage>
        <taxon>Bacteria</taxon>
        <taxon>Fusobacteriati</taxon>
        <taxon>Fusobacteriota</taxon>
        <taxon>Fusobacteriia</taxon>
        <taxon>Fusobacteriales</taxon>
        <taxon>Fusobacteriaceae</taxon>
        <taxon>Hypnocyclicus</taxon>
    </lineage>
</organism>